<evidence type="ECO:0000313" key="2">
    <source>
        <dbReference type="Proteomes" id="UP001153331"/>
    </source>
</evidence>
<accession>A0ACC2HPS3</accession>
<reference evidence="1" key="1">
    <citation type="submission" date="2022-11" db="EMBL/GenBank/DDBJ databases">
        <title>Genome Sequence of Boeremia exigua.</title>
        <authorList>
            <person name="Buettner E."/>
        </authorList>
    </citation>
    <scope>NUCLEOTIDE SEQUENCE</scope>
    <source>
        <strain evidence="1">CU02</strain>
    </source>
</reference>
<sequence>MSNYAPLNPAISNAHHSQPQQWRVSAEQWCIQLTRRCTTASGCAGRTDEESVVVDARTRESRNKEPGTQRVAACADMLCVNSLQIIILLRHTTQGGARREGTVEDRLLAEQSVKSIFATLDETGKGVQKNQENNAQSKTKTIATTNRRNLDVLEPPRNAQTNSDKHCNRAENAVEPRRAAVLPGNPDVHAEQTADQVERDKNRRDDGDLLQGVVGGVALDDLIDGDLGEVVGVCAAEHLLEVGQVGHHGDDVVLDVAEVQADVAAGRDAVGFVAALGEALDDVGFAA</sequence>
<gene>
    <name evidence="1" type="ORF">OPT61_g10459</name>
</gene>
<organism evidence="1 2">
    <name type="scientific">Boeremia exigua</name>
    <dbReference type="NCBI Taxonomy" id="749465"/>
    <lineage>
        <taxon>Eukaryota</taxon>
        <taxon>Fungi</taxon>
        <taxon>Dikarya</taxon>
        <taxon>Ascomycota</taxon>
        <taxon>Pezizomycotina</taxon>
        <taxon>Dothideomycetes</taxon>
        <taxon>Pleosporomycetidae</taxon>
        <taxon>Pleosporales</taxon>
        <taxon>Pleosporineae</taxon>
        <taxon>Didymellaceae</taxon>
        <taxon>Boeremia</taxon>
    </lineage>
</organism>
<keyword evidence="2" id="KW-1185">Reference proteome</keyword>
<evidence type="ECO:0000313" key="1">
    <source>
        <dbReference type="EMBL" id="KAJ8104979.1"/>
    </source>
</evidence>
<comment type="caution">
    <text evidence="1">The sequence shown here is derived from an EMBL/GenBank/DDBJ whole genome shotgun (WGS) entry which is preliminary data.</text>
</comment>
<protein>
    <submittedName>
        <fullName evidence="1">Uncharacterized protein</fullName>
    </submittedName>
</protein>
<proteinExistence type="predicted"/>
<name>A0ACC2HPS3_9PLEO</name>
<dbReference type="EMBL" id="JAPHNI010001709">
    <property type="protein sequence ID" value="KAJ8104979.1"/>
    <property type="molecule type" value="Genomic_DNA"/>
</dbReference>
<dbReference type="Proteomes" id="UP001153331">
    <property type="component" value="Unassembled WGS sequence"/>
</dbReference>